<evidence type="ECO:0000313" key="1">
    <source>
        <dbReference type="EMBL" id="QII10975.1"/>
    </source>
</evidence>
<proteinExistence type="predicted"/>
<dbReference type="Proteomes" id="UP000501926">
    <property type="component" value="Chromosome"/>
</dbReference>
<protein>
    <submittedName>
        <fullName evidence="1">Uncharacterized protein</fullName>
    </submittedName>
</protein>
<dbReference type="AlphaFoldDB" id="A0A6G7GN83"/>
<accession>A0A6G7GN83</accession>
<gene>
    <name evidence="1" type="ORF">KsCSTR_15960</name>
</gene>
<dbReference type="EMBL" id="CP049055">
    <property type="protein sequence ID" value="QII10975.1"/>
    <property type="molecule type" value="Genomic_DNA"/>
</dbReference>
<organism evidence="1 2">
    <name type="scientific">Kuenenia stuttgartiensis</name>
    <dbReference type="NCBI Taxonomy" id="174633"/>
    <lineage>
        <taxon>Bacteria</taxon>
        <taxon>Pseudomonadati</taxon>
        <taxon>Planctomycetota</taxon>
        <taxon>Candidatus Brocadiia</taxon>
        <taxon>Candidatus Brocadiales</taxon>
        <taxon>Candidatus Brocadiaceae</taxon>
        <taxon>Candidatus Kuenenia</taxon>
    </lineage>
</organism>
<evidence type="ECO:0000313" key="2">
    <source>
        <dbReference type="Proteomes" id="UP000501926"/>
    </source>
</evidence>
<name>A0A6G7GN83_KUEST</name>
<reference evidence="1 2" key="1">
    <citation type="submission" date="2020-02" db="EMBL/GenBank/DDBJ databases">
        <title>Newly sequenced genome of strain CSTR1 showed variability in Candidatus Kuenenia stuttgartiensis genomes.</title>
        <authorList>
            <person name="Ding C."/>
            <person name="Adrian L."/>
        </authorList>
    </citation>
    <scope>NUCLEOTIDE SEQUENCE [LARGE SCALE GENOMIC DNA]</scope>
    <source>
        <strain evidence="1 2">CSTR1</strain>
    </source>
</reference>
<sequence>MGNELAYSHEKLLPKFTKNRECTCSNYVPRWRGCRGISANLFY</sequence>